<dbReference type="GO" id="GO:0031297">
    <property type="term" value="P:replication fork processing"/>
    <property type="evidence" value="ECO:0007669"/>
    <property type="project" value="TreeGrafter"/>
</dbReference>
<dbReference type="Pfam" id="PF00176">
    <property type="entry name" value="SNF2-rel_dom"/>
    <property type="match status" value="1"/>
</dbReference>
<dbReference type="PANTHER" id="PTHR45766:SF6">
    <property type="entry name" value="SWI_SNF-RELATED MATRIX-ASSOCIATED ACTIN-DEPENDENT REGULATOR OF CHROMATIN SUBFAMILY A-LIKE PROTEIN 1"/>
    <property type="match status" value="1"/>
</dbReference>
<dbReference type="PANTHER" id="PTHR45766">
    <property type="entry name" value="DNA ANNEALING HELICASE AND ENDONUCLEASE ZRANB3 FAMILY MEMBER"/>
    <property type="match status" value="1"/>
</dbReference>
<protein>
    <recommendedName>
        <fullName evidence="2">Helicase ATP-binding domain-containing protein</fullName>
    </recommendedName>
</protein>
<dbReference type="Gene3D" id="3.40.50.300">
    <property type="entry name" value="P-loop containing nucleotide triphosphate hydrolases"/>
    <property type="match status" value="2"/>
</dbReference>
<dbReference type="GO" id="GO:0016787">
    <property type="term" value="F:hydrolase activity"/>
    <property type="evidence" value="ECO:0007669"/>
    <property type="project" value="UniProtKB-KW"/>
</dbReference>
<evidence type="ECO:0000259" key="2">
    <source>
        <dbReference type="SMART" id="SM00487"/>
    </source>
</evidence>
<dbReference type="InterPro" id="IPR014001">
    <property type="entry name" value="Helicase_ATP-bd"/>
</dbReference>
<name>A0A6C0H191_9ZZZZ</name>
<sequence>MSDTVFQPLVVLQRRPLPHELKGVQVNIINTGVSETRKPTIIQDKRKTSTIDRKLVLEKLREKNALLVKIDRKDIIATIPEKEYVAMPTVDEREKLVVKPKKKLVLKSQVEKTIAEPEEDVSVEAQEETEKEEAETKAIEKILEAEEPILLREEVEEKMVEKETPLPEPAKRGRKKKLIIEAPVDLEKIDLTKAAIRGQVVNERLPAEREKIIVKAPSYYMNNRMLFSQKLSELFKPYQKEFLESLKQKSGDNAAAAKNDFSMLMHQKLVRDYLNLYSPYRGLLLYHGLGSGKTCTSIAMAEGLKSEKRIYVLTPASLKMNFFSEMKKCGDDLYRKNQYWEFVSIEGNPEYVPILARALSLTTEYIRNQGGAWLINVKKPPNFTELKTEHQKDIDEQLNAMIRNKYVDINYNGLNMNKMRLLTGDFQHNPFDNSVVVVDEAHNLVSRIVNKIKKPNSISYMLYDYLMKAKNARVIVLTGTPIINYPNEIGVLFNMLRGYIKTWTITVNVKTTDKINTETILAMFEKENLKIYDYVEYSGNKLTITRNPFGFVNVKKRGVVKGTTRKQKTGGNKNKTHKTHINRSPEVIHIEDYMTGVETDPQEPMDTIDAEHAYRIGYNQEFNPHKGGGVDYVDNYNGVKRNESGDIDDDAFLDMILRILRKNGLEVNTSTIDIAYNKSLPDDAETFLRTFVNIETEESQNLNLFQRRILGLVSYFRSPREELLPRFELTADGDKYHIEKCEMTDHQFSVYEEIRKIEADKEKMAKKRRAVKDPTKELFTVSSTYRIFSRAACNFAFPPSIERPVPDKKEYGEELDEKDFDLVEPEPDADDEDNVTENVNYAKRIEKALTDINTPEFLSKENLERWSPKFARLLENVSADENKGLHLIYSHFRTIEGIGLLRLILQMNGFAEFKIKKTDDSWEIFENEEDIDKPKFVLYTGTETVEEKEIIRNVYNGMWEFVPSNISNILKQRAENNMYGEIIKIFMITASGAEGINLKNTRFVHIVESYWHNVRLEQVVGRARRINSHQELPPELRTVKVFLYLSTLSKEQKVDEKHIELRIRDVSRIDKKTPITTDEYLFEIASAKQRINSQILQAVKETAVDCNVYNAIPKKKGDEDHYVCYGEGRVESNQFSSYPSFERDQERKQGLNVEAVSLEARIIDIGKKKYALNEKTMELYDYESYISAQQTGSQLLLVGKLVSENGRYKVVKEAV</sequence>
<proteinExistence type="predicted"/>
<dbReference type="InterPro" id="IPR000330">
    <property type="entry name" value="SNF2_N"/>
</dbReference>
<dbReference type="InterPro" id="IPR027417">
    <property type="entry name" value="P-loop_NTPase"/>
</dbReference>
<accession>A0A6C0H191</accession>
<dbReference type="AlphaFoldDB" id="A0A6C0H191"/>
<keyword evidence="1" id="KW-0378">Hydrolase</keyword>
<reference evidence="3" key="1">
    <citation type="journal article" date="2020" name="Nature">
        <title>Giant virus diversity and host interactions through global metagenomics.</title>
        <authorList>
            <person name="Schulz F."/>
            <person name="Roux S."/>
            <person name="Paez-Espino D."/>
            <person name="Jungbluth S."/>
            <person name="Walsh D.A."/>
            <person name="Denef V.J."/>
            <person name="McMahon K.D."/>
            <person name="Konstantinidis K.T."/>
            <person name="Eloe-Fadrosh E.A."/>
            <person name="Kyrpides N.C."/>
            <person name="Woyke T."/>
        </authorList>
    </citation>
    <scope>NUCLEOTIDE SEQUENCE</scope>
    <source>
        <strain evidence="3">GVMAG-M-3300023179-59</strain>
    </source>
</reference>
<dbReference type="PROSITE" id="PS00690">
    <property type="entry name" value="DEAH_ATP_HELICASE"/>
    <property type="match status" value="1"/>
</dbReference>
<dbReference type="SMART" id="SM00487">
    <property type="entry name" value="DEXDc"/>
    <property type="match status" value="1"/>
</dbReference>
<dbReference type="GO" id="GO:0005524">
    <property type="term" value="F:ATP binding"/>
    <property type="evidence" value="ECO:0007669"/>
    <property type="project" value="InterPro"/>
</dbReference>
<dbReference type="InterPro" id="IPR002464">
    <property type="entry name" value="DNA/RNA_helicase_DEAH_CS"/>
</dbReference>
<dbReference type="GO" id="GO:0006281">
    <property type="term" value="P:DNA repair"/>
    <property type="evidence" value="ECO:0007669"/>
    <property type="project" value="TreeGrafter"/>
</dbReference>
<dbReference type="EMBL" id="MN739849">
    <property type="protein sequence ID" value="QHT74311.1"/>
    <property type="molecule type" value="Genomic_DNA"/>
</dbReference>
<feature type="domain" description="Helicase ATP-binding" evidence="2">
    <location>
        <begin position="231"/>
        <end position="518"/>
    </location>
</feature>
<evidence type="ECO:0000256" key="1">
    <source>
        <dbReference type="ARBA" id="ARBA00022801"/>
    </source>
</evidence>
<organism evidence="3">
    <name type="scientific">viral metagenome</name>
    <dbReference type="NCBI Taxonomy" id="1070528"/>
    <lineage>
        <taxon>unclassified sequences</taxon>
        <taxon>metagenomes</taxon>
        <taxon>organismal metagenomes</taxon>
    </lineage>
</organism>
<dbReference type="SUPFAM" id="SSF52540">
    <property type="entry name" value="P-loop containing nucleoside triphosphate hydrolases"/>
    <property type="match status" value="2"/>
</dbReference>
<evidence type="ECO:0000313" key="3">
    <source>
        <dbReference type="EMBL" id="QHT74311.1"/>
    </source>
</evidence>